<evidence type="ECO:0000259" key="12">
    <source>
        <dbReference type="PROSITE" id="PS01124"/>
    </source>
</evidence>
<evidence type="ECO:0000256" key="2">
    <source>
        <dbReference type="ARBA" id="ARBA00022603"/>
    </source>
</evidence>
<evidence type="ECO:0000256" key="6">
    <source>
        <dbReference type="ARBA" id="ARBA00022833"/>
    </source>
</evidence>
<dbReference type="PROSITE" id="PS00041">
    <property type="entry name" value="HTH_ARAC_FAMILY_1"/>
    <property type="match status" value="1"/>
</dbReference>
<evidence type="ECO:0000313" key="14">
    <source>
        <dbReference type="Proteomes" id="UP001199631"/>
    </source>
</evidence>
<dbReference type="InterPro" id="IPR016220">
    <property type="entry name" value="Me-P-triester_DNA_alkyl-Trfase"/>
</dbReference>
<keyword evidence="8" id="KW-0238">DNA-binding</keyword>
<dbReference type="SUPFAM" id="SSF46689">
    <property type="entry name" value="Homeodomain-like"/>
    <property type="match status" value="2"/>
</dbReference>
<dbReference type="PRINTS" id="PR00032">
    <property type="entry name" value="HTHARAC"/>
</dbReference>
<dbReference type="InterPro" id="IPR035451">
    <property type="entry name" value="Ada-like_dom_sf"/>
</dbReference>
<dbReference type="Pfam" id="PF12833">
    <property type="entry name" value="HTH_18"/>
    <property type="match status" value="1"/>
</dbReference>
<feature type="domain" description="HTH araC/xylS-type" evidence="12">
    <location>
        <begin position="81"/>
        <end position="179"/>
    </location>
</feature>
<dbReference type="SUPFAM" id="SSF57884">
    <property type="entry name" value="Ada DNA repair protein, N-terminal domain (N-Ada 10)"/>
    <property type="match status" value="1"/>
</dbReference>
<keyword evidence="11" id="KW-0234">DNA repair</keyword>
<dbReference type="GO" id="GO:0006281">
    <property type="term" value="P:DNA repair"/>
    <property type="evidence" value="ECO:0007669"/>
    <property type="project" value="UniProtKB-KW"/>
</dbReference>
<protein>
    <submittedName>
        <fullName evidence="13">Helix-turn-helix domain-containing protein</fullName>
    </submittedName>
</protein>
<keyword evidence="9" id="KW-0010">Activator</keyword>
<keyword evidence="6" id="KW-0862">Zinc</keyword>
<dbReference type="InterPro" id="IPR009057">
    <property type="entry name" value="Homeodomain-like_sf"/>
</dbReference>
<dbReference type="GO" id="GO:0003700">
    <property type="term" value="F:DNA-binding transcription factor activity"/>
    <property type="evidence" value="ECO:0007669"/>
    <property type="project" value="InterPro"/>
</dbReference>
<evidence type="ECO:0000256" key="9">
    <source>
        <dbReference type="ARBA" id="ARBA00023159"/>
    </source>
</evidence>
<dbReference type="PIRSF" id="PIRSF000408">
    <property type="entry name" value="Alkyltransferas_AdaA"/>
    <property type="match status" value="1"/>
</dbReference>
<evidence type="ECO:0000256" key="5">
    <source>
        <dbReference type="ARBA" id="ARBA00022763"/>
    </source>
</evidence>
<dbReference type="GO" id="GO:0008270">
    <property type="term" value="F:zinc ion binding"/>
    <property type="evidence" value="ECO:0007669"/>
    <property type="project" value="InterPro"/>
</dbReference>
<dbReference type="PANTHER" id="PTHR43280">
    <property type="entry name" value="ARAC-FAMILY TRANSCRIPTIONAL REGULATOR"/>
    <property type="match status" value="1"/>
</dbReference>
<dbReference type="EMBL" id="JAIFZM010000008">
    <property type="protein sequence ID" value="MCG3419718.1"/>
    <property type="molecule type" value="Genomic_DNA"/>
</dbReference>
<dbReference type="PANTHER" id="PTHR43280:SF28">
    <property type="entry name" value="HTH-TYPE TRANSCRIPTIONAL ACTIVATOR RHAS"/>
    <property type="match status" value="1"/>
</dbReference>
<keyword evidence="14" id="KW-1185">Reference proteome</keyword>
<name>A0AAW5B864_9BACI</name>
<keyword evidence="5" id="KW-0227">DNA damage</keyword>
<keyword evidence="3" id="KW-0808">Transferase</keyword>
<gene>
    <name evidence="13" type="ORF">K3T81_11185</name>
</gene>
<evidence type="ECO:0000256" key="1">
    <source>
        <dbReference type="ARBA" id="ARBA00001947"/>
    </source>
</evidence>
<dbReference type="AlphaFoldDB" id="A0AAW5B864"/>
<organism evidence="13 14">
    <name type="scientific">Oceanobacillus jordanicus</name>
    <dbReference type="NCBI Taxonomy" id="2867266"/>
    <lineage>
        <taxon>Bacteria</taxon>
        <taxon>Bacillati</taxon>
        <taxon>Bacillota</taxon>
        <taxon>Bacilli</taxon>
        <taxon>Bacillales</taxon>
        <taxon>Bacillaceae</taxon>
        <taxon>Oceanobacillus</taxon>
    </lineage>
</organism>
<dbReference type="GO" id="GO:0008168">
    <property type="term" value="F:methyltransferase activity"/>
    <property type="evidence" value="ECO:0007669"/>
    <property type="project" value="UniProtKB-KW"/>
</dbReference>
<evidence type="ECO:0000313" key="13">
    <source>
        <dbReference type="EMBL" id="MCG3419718.1"/>
    </source>
</evidence>
<evidence type="ECO:0000256" key="3">
    <source>
        <dbReference type="ARBA" id="ARBA00022679"/>
    </source>
</evidence>
<reference evidence="13 14" key="1">
    <citation type="journal article" date="2022" name="Evol. Bioinform. Online">
        <title>Draft Genome Sequence of Oceanobacillus jordanicus Strain GSFE11, a Halotolerant Plant Growth-Promoting Bacterial Endophyte Isolated From the Jordan Valley.</title>
        <authorList>
            <person name="Alhindi T."/>
            <person name="Albdaiwi R."/>
        </authorList>
    </citation>
    <scope>NUCLEOTIDE SEQUENCE [LARGE SCALE GENOMIC DNA]</scope>
    <source>
        <strain evidence="13 14">GSFE11</strain>
    </source>
</reference>
<accession>A0AAW5B864</accession>
<dbReference type="Gene3D" id="1.10.10.60">
    <property type="entry name" value="Homeodomain-like"/>
    <property type="match status" value="2"/>
</dbReference>
<proteinExistence type="predicted"/>
<dbReference type="GO" id="GO:0032259">
    <property type="term" value="P:methylation"/>
    <property type="evidence" value="ECO:0007669"/>
    <property type="project" value="UniProtKB-KW"/>
</dbReference>
<keyword evidence="4" id="KW-0479">Metal-binding</keyword>
<comment type="caution">
    <text evidence="13">The sequence shown here is derived from an EMBL/GenBank/DDBJ whole genome shotgun (WGS) entry which is preliminary data.</text>
</comment>
<dbReference type="SMART" id="SM00342">
    <property type="entry name" value="HTH_ARAC"/>
    <property type="match status" value="1"/>
</dbReference>
<comment type="cofactor">
    <cofactor evidence="1">
        <name>Zn(2+)</name>
        <dbReference type="ChEBI" id="CHEBI:29105"/>
    </cofactor>
</comment>
<keyword evidence="2" id="KW-0489">Methyltransferase</keyword>
<dbReference type="InterPro" id="IPR020449">
    <property type="entry name" value="Tscrpt_reg_AraC-type_HTH"/>
</dbReference>
<evidence type="ECO:0000256" key="10">
    <source>
        <dbReference type="ARBA" id="ARBA00023163"/>
    </source>
</evidence>
<sequence>MNNRQWKAIYNNDRSYDGNFYYALSTTKTVCRPSCTSRTPNPKNVSIFRDVNTAIQQGFRPCNRCKPDHLEWRGYKEELVEKAKQYIDHHYEMNVTLTRLSNVLQKNSYHIQRSFKEVVGITPLHYLHMVRIYKAKKLLLNHFYSITDVGIEVGYSDSANFSTKFKEFENLTPREFRKLFLK</sequence>
<dbReference type="InterPro" id="IPR018060">
    <property type="entry name" value="HTH_AraC"/>
</dbReference>
<dbReference type="InterPro" id="IPR004026">
    <property type="entry name" value="Ada_DNA_repair_Zn-bd"/>
</dbReference>
<evidence type="ECO:0000256" key="4">
    <source>
        <dbReference type="ARBA" id="ARBA00022723"/>
    </source>
</evidence>
<keyword evidence="10" id="KW-0804">Transcription</keyword>
<evidence type="ECO:0000256" key="7">
    <source>
        <dbReference type="ARBA" id="ARBA00023015"/>
    </source>
</evidence>
<dbReference type="Gene3D" id="3.40.10.10">
    <property type="entry name" value="DNA Methylphosphotriester Repair Domain"/>
    <property type="match status" value="1"/>
</dbReference>
<dbReference type="RefSeq" id="WP_238020181.1">
    <property type="nucleotide sequence ID" value="NZ_JAIFZM010000008.1"/>
</dbReference>
<evidence type="ECO:0000256" key="8">
    <source>
        <dbReference type="ARBA" id="ARBA00023125"/>
    </source>
</evidence>
<dbReference type="PROSITE" id="PS01124">
    <property type="entry name" value="HTH_ARAC_FAMILY_2"/>
    <property type="match status" value="1"/>
</dbReference>
<dbReference type="GO" id="GO:0043565">
    <property type="term" value="F:sequence-specific DNA binding"/>
    <property type="evidence" value="ECO:0007669"/>
    <property type="project" value="InterPro"/>
</dbReference>
<keyword evidence="7" id="KW-0805">Transcription regulation</keyword>
<dbReference type="Proteomes" id="UP001199631">
    <property type="component" value="Unassembled WGS sequence"/>
</dbReference>
<dbReference type="InterPro" id="IPR018062">
    <property type="entry name" value="HTH_AraC-typ_CS"/>
</dbReference>
<dbReference type="Pfam" id="PF02805">
    <property type="entry name" value="Ada_Zn_binding"/>
    <property type="match status" value="1"/>
</dbReference>
<evidence type="ECO:0000256" key="11">
    <source>
        <dbReference type="ARBA" id="ARBA00023204"/>
    </source>
</evidence>